<organism evidence="2 3">
    <name type="scientific">Choiromyces venosus 120613-1</name>
    <dbReference type="NCBI Taxonomy" id="1336337"/>
    <lineage>
        <taxon>Eukaryota</taxon>
        <taxon>Fungi</taxon>
        <taxon>Dikarya</taxon>
        <taxon>Ascomycota</taxon>
        <taxon>Pezizomycotina</taxon>
        <taxon>Pezizomycetes</taxon>
        <taxon>Pezizales</taxon>
        <taxon>Tuberaceae</taxon>
        <taxon>Choiromyces</taxon>
    </lineage>
</organism>
<feature type="region of interest" description="Disordered" evidence="1">
    <location>
        <begin position="123"/>
        <end position="202"/>
    </location>
</feature>
<dbReference type="OrthoDB" id="5329403at2759"/>
<dbReference type="EMBL" id="ML120469">
    <property type="protein sequence ID" value="RPA92598.1"/>
    <property type="molecule type" value="Genomic_DNA"/>
</dbReference>
<keyword evidence="3" id="KW-1185">Reference proteome</keyword>
<feature type="region of interest" description="Disordered" evidence="1">
    <location>
        <begin position="217"/>
        <end position="242"/>
    </location>
</feature>
<name>A0A3N4J693_9PEZI</name>
<evidence type="ECO:0000313" key="3">
    <source>
        <dbReference type="Proteomes" id="UP000276215"/>
    </source>
</evidence>
<feature type="region of interest" description="Disordered" evidence="1">
    <location>
        <begin position="284"/>
        <end position="306"/>
    </location>
</feature>
<feature type="compositionally biased region" description="Polar residues" evidence="1">
    <location>
        <begin position="145"/>
        <end position="167"/>
    </location>
</feature>
<dbReference type="Proteomes" id="UP000276215">
    <property type="component" value="Unassembled WGS sequence"/>
</dbReference>
<sequence>MEKLPPTPPRPPPSSSTLPASLPPRPPPAQSSVRKPITSVIPPALPMGPRPKKKFPAQGIGRGASTSSTPSPTGLQGHASLPLKPGIPGTPLPRETAAIVLAGGREGEEYSASKKTYQVVIEPDASSPNVHRNELATPQPRIMSPSDNVQRTQTPIGTTEVPSSIEQSVAYDPPGSSSYAGLPQQPSSSHQTAFPGPVIESNGQTTQFEHENLHQVGTEHGSIPNDGRSEFLFSNGHKSDIPDQVFSQHSRFSPNQQPQFYESTHTNSFQPNRHFHQFASHDIPPPSSHYSSFGPPHPGGPPPHHPHFFLSAQNQPQMFYPAQYPFPGNITPPNTGSLLPPMPPFQPQGTVVTSGHTSEVGSSTNPQTPFTPTHPFGMPPGLSHGPQPSYSPLAQPTEQTFCHEQPQDSSVFAKSQMAMSRQSSIVDWNPRLRNISFIAPSDSDEGAEVIASNSQQPHAQGACTPTHPEPAYEAIQPEEQTFPKHESNNLHVHCEIFTPADDEAAQRLQSYTLGYFLNKNLADVLLVVKQMTSSGIVVRQYDAHSFILARSAKLHDLFQVSFQKVDSPGHPAGNNGIFPKTSWADEMEHGNEAQDRSEFRNNHFLDGQFTLPLETNDGVVTQDSFLLALRSLYGAPDWELDAFLDPTHPQYRTLEWTCESSTERKPSTDNTNSASYCNKYQLDGSTRNEEVRMLERSIELFAAGHLLGFAEVIQKAIWGIRKWGMQLQGGAVERLLVFILEESEIIGDGNSPYEDLKSQLLTEVIEFLVHSLPLNFKLYHHAPPSQILCRFPKKFNQLPKLTSKPTPPPESQIIGIYSTIILSVPFNILKLIVEHENFGAGNKSTKKRYDDAKAIIHEREKRRKWGLRVSQGLSTENSTEKSGNEAENGNILHNASGHKGDEGQFDSVKGSNEQKDPQLEDLYWEEGTFYAIGGQNGVSRVEINRKKKVPPTVGALWRKEG</sequence>
<feature type="region of interest" description="Disordered" evidence="1">
    <location>
        <begin position="867"/>
        <end position="917"/>
    </location>
</feature>
<feature type="compositionally biased region" description="Polar residues" evidence="1">
    <location>
        <begin position="386"/>
        <end position="395"/>
    </location>
</feature>
<proteinExistence type="predicted"/>
<feature type="region of interest" description="Disordered" evidence="1">
    <location>
        <begin position="450"/>
        <end position="469"/>
    </location>
</feature>
<dbReference type="STRING" id="1336337.A0A3N4J693"/>
<feature type="compositionally biased region" description="Polar residues" evidence="1">
    <location>
        <begin position="349"/>
        <end position="371"/>
    </location>
</feature>
<feature type="region of interest" description="Disordered" evidence="1">
    <location>
        <begin position="1"/>
        <end position="94"/>
    </location>
</feature>
<evidence type="ECO:0000256" key="1">
    <source>
        <dbReference type="SAM" id="MobiDB-lite"/>
    </source>
</evidence>
<accession>A0A3N4J693</accession>
<gene>
    <name evidence="2" type="ORF">L873DRAFT_1847659</name>
</gene>
<dbReference type="AlphaFoldDB" id="A0A3N4J693"/>
<feature type="compositionally biased region" description="Polar residues" evidence="1">
    <location>
        <begin position="175"/>
        <end position="192"/>
    </location>
</feature>
<feature type="region of interest" description="Disordered" evidence="1">
    <location>
        <begin position="349"/>
        <end position="395"/>
    </location>
</feature>
<feature type="compositionally biased region" description="Pro residues" evidence="1">
    <location>
        <begin position="1"/>
        <end position="14"/>
    </location>
</feature>
<evidence type="ECO:0000313" key="2">
    <source>
        <dbReference type="EMBL" id="RPA92598.1"/>
    </source>
</evidence>
<protein>
    <submittedName>
        <fullName evidence="2">Uncharacterized protein</fullName>
    </submittedName>
</protein>
<reference evidence="2 3" key="1">
    <citation type="journal article" date="2018" name="Nat. Ecol. Evol.">
        <title>Pezizomycetes genomes reveal the molecular basis of ectomycorrhizal truffle lifestyle.</title>
        <authorList>
            <person name="Murat C."/>
            <person name="Payen T."/>
            <person name="Noel B."/>
            <person name="Kuo A."/>
            <person name="Morin E."/>
            <person name="Chen J."/>
            <person name="Kohler A."/>
            <person name="Krizsan K."/>
            <person name="Balestrini R."/>
            <person name="Da Silva C."/>
            <person name="Montanini B."/>
            <person name="Hainaut M."/>
            <person name="Levati E."/>
            <person name="Barry K.W."/>
            <person name="Belfiori B."/>
            <person name="Cichocki N."/>
            <person name="Clum A."/>
            <person name="Dockter R.B."/>
            <person name="Fauchery L."/>
            <person name="Guy J."/>
            <person name="Iotti M."/>
            <person name="Le Tacon F."/>
            <person name="Lindquist E.A."/>
            <person name="Lipzen A."/>
            <person name="Malagnac F."/>
            <person name="Mello A."/>
            <person name="Molinier V."/>
            <person name="Miyauchi S."/>
            <person name="Poulain J."/>
            <person name="Riccioni C."/>
            <person name="Rubini A."/>
            <person name="Sitrit Y."/>
            <person name="Splivallo R."/>
            <person name="Traeger S."/>
            <person name="Wang M."/>
            <person name="Zifcakova L."/>
            <person name="Wipf D."/>
            <person name="Zambonelli A."/>
            <person name="Paolocci F."/>
            <person name="Nowrousian M."/>
            <person name="Ottonello S."/>
            <person name="Baldrian P."/>
            <person name="Spatafora J.W."/>
            <person name="Henrissat B."/>
            <person name="Nagy L.G."/>
            <person name="Aury J.M."/>
            <person name="Wincker P."/>
            <person name="Grigoriev I.V."/>
            <person name="Bonfante P."/>
            <person name="Martin F.M."/>
        </authorList>
    </citation>
    <scope>NUCLEOTIDE SEQUENCE [LARGE SCALE GENOMIC DNA]</scope>
    <source>
        <strain evidence="2 3">120613-1</strain>
    </source>
</reference>